<reference evidence="1 2" key="1">
    <citation type="submission" date="2020-08" db="EMBL/GenBank/DDBJ databases">
        <title>Bridging the membrane lipid divide: bacteria of the FCB group superphylum have the potential to synthesize archaeal ether lipids.</title>
        <authorList>
            <person name="Villanueva L."/>
            <person name="Von Meijenfeldt F.A.B."/>
            <person name="Westbye A.B."/>
            <person name="Yadav S."/>
            <person name="Hopmans E.C."/>
            <person name="Dutilh B.E."/>
            <person name="Sinninghe Damste J.S."/>
        </authorList>
    </citation>
    <scope>NUCLEOTIDE SEQUENCE [LARGE SCALE GENOMIC DNA]</scope>
    <source>
        <strain evidence="1">NIOZ-UU30</strain>
    </source>
</reference>
<dbReference type="AlphaFoldDB" id="A0A8J6NTQ1"/>
<organism evidence="1 2">
    <name type="scientific">Candidatus Desulfatibia profunda</name>
    <dbReference type="NCBI Taxonomy" id="2841695"/>
    <lineage>
        <taxon>Bacteria</taxon>
        <taxon>Pseudomonadati</taxon>
        <taxon>Thermodesulfobacteriota</taxon>
        <taxon>Desulfobacteria</taxon>
        <taxon>Desulfobacterales</taxon>
        <taxon>Desulfobacterales incertae sedis</taxon>
        <taxon>Candidatus Desulfatibia</taxon>
    </lineage>
</organism>
<gene>
    <name evidence="1" type="ORF">H8E23_12250</name>
</gene>
<dbReference type="Proteomes" id="UP000603434">
    <property type="component" value="Unassembled WGS sequence"/>
</dbReference>
<protein>
    <submittedName>
        <fullName evidence="1">Uncharacterized protein</fullName>
    </submittedName>
</protein>
<comment type="caution">
    <text evidence="1">The sequence shown here is derived from an EMBL/GenBank/DDBJ whole genome shotgun (WGS) entry which is preliminary data.</text>
</comment>
<accession>A0A8J6NTQ1</accession>
<sequence length="77" mass="9091">MLQAKFSVKETQARFLNNYKTYGFKDKSSMLRAAIDNFKKEMENERLKQSADLYSEIYLEDDELKEITETAITGWPE</sequence>
<proteinExistence type="predicted"/>
<name>A0A8J6NTQ1_9BACT</name>
<evidence type="ECO:0000313" key="2">
    <source>
        <dbReference type="Proteomes" id="UP000603434"/>
    </source>
</evidence>
<dbReference type="EMBL" id="JACNJH010000173">
    <property type="protein sequence ID" value="MBC8362157.1"/>
    <property type="molecule type" value="Genomic_DNA"/>
</dbReference>
<evidence type="ECO:0000313" key="1">
    <source>
        <dbReference type="EMBL" id="MBC8362157.1"/>
    </source>
</evidence>